<evidence type="ECO:0000256" key="1">
    <source>
        <dbReference type="ARBA" id="ARBA00007381"/>
    </source>
</evidence>
<dbReference type="EMBL" id="SZUV01000001">
    <property type="protein sequence ID" value="TQN51537.1"/>
    <property type="molecule type" value="Genomic_DNA"/>
</dbReference>
<keyword evidence="3 8" id="KW-0597">Phosphoprotein</keyword>
<dbReference type="CDD" id="cd10234">
    <property type="entry name" value="ASKHA_NBD_HSP70_DnaK-like"/>
    <property type="match status" value="1"/>
</dbReference>
<dbReference type="InterPro" id="IPR018181">
    <property type="entry name" value="Heat_shock_70_CS"/>
</dbReference>
<gene>
    <name evidence="8 12" type="primary">dnaK</name>
    <name evidence="12" type="ORF">DLNHIDIE_01410</name>
</gene>
<keyword evidence="10" id="KW-0175">Coiled coil</keyword>
<evidence type="ECO:0000256" key="4">
    <source>
        <dbReference type="ARBA" id="ARBA00022741"/>
    </source>
</evidence>
<comment type="function">
    <text evidence="8">Acts as a chaperone.</text>
</comment>
<feature type="compositionally biased region" description="Polar residues" evidence="11">
    <location>
        <begin position="600"/>
        <end position="614"/>
    </location>
</feature>
<evidence type="ECO:0000256" key="11">
    <source>
        <dbReference type="SAM" id="MobiDB-lite"/>
    </source>
</evidence>
<feature type="modified residue" description="Phosphothreonine; by autocatalysis" evidence="8">
    <location>
        <position position="199"/>
    </location>
</feature>
<keyword evidence="7 8" id="KW-0143">Chaperone</keyword>
<dbReference type="GO" id="GO:0005524">
    <property type="term" value="F:ATP binding"/>
    <property type="evidence" value="ECO:0007669"/>
    <property type="project" value="UniProtKB-UniRule"/>
</dbReference>
<reference evidence="12 13" key="1">
    <citation type="submission" date="2019-03" db="EMBL/GenBank/DDBJ databases">
        <title>New insights into Acidothiobacillus thiooxidans sulfur metabolism through coupled gene expression, solution geochemistry, microscopy and spectroscopy analyses.</title>
        <authorList>
            <person name="Camacho D."/>
            <person name="Frazao R."/>
            <person name="Fouillen A."/>
            <person name="Nanci A."/>
            <person name="Lang B.F."/>
            <person name="Apte S.C."/>
            <person name="Baron C."/>
            <person name="Warren L.A."/>
        </authorList>
    </citation>
    <scope>NUCLEOTIDE SEQUENCE [LARGE SCALE GENOMIC DNA]</scope>
    <source>
        <strain evidence="12 13">ATCC 19377</strain>
    </source>
</reference>
<dbReference type="PROSITE" id="PS00329">
    <property type="entry name" value="HSP70_2"/>
    <property type="match status" value="1"/>
</dbReference>
<feature type="coiled-coil region" evidence="10">
    <location>
        <begin position="252"/>
        <end position="279"/>
    </location>
</feature>
<dbReference type="RefSeq" id="WP_142087557.1">
    <property type="nucleotide sequence ID" value="NZ_SZUV01000001.1"/>
</dbReference>
<dbReference type="Gene3D" id="2.60.34.10">
    <property type="entry name" value="Substrate Binding Domain Of DNAk, Chain A, domain 1"/>
    <property type="match status" value="1"/>
</dbReference>
<dbReference type="PROSITE" id="PS01036">
    <property type="entry name" value="HSP70_3"/>
    <property type="match status" value="1"/>
</dbReference>
<dbReference type="Proteomes" id="UP000315403">
    <property type="component" value="Unassembled WGS sequence"/>
</dbReference>
<dbReference type="FunFam" id="3.90.640.10:FF:000003">
    <property type="entry name" value="Molecular chaperone DnaK"/>
    <property type="match status" value="1"/>
</dbReference>
<protein>
    <recommendedName>
        <fullName evidence="2 8">Chaperone protein DnaK</fullName>
    </recommendedName>
    <alternativeName>
        <fullName evidence="8">HSP70</fullName>
    </alternativeName>
    <alternativeName>
        <fullName evidence="8">Heat shock 70 kDa protein</fullName>
    </alternativeName>
    <alternativeName>
        <fullName evidence="8">Heat shock protein 70</fullName>
    </alternativeName>
</protein>
<keyword evidence="4 8" id="KW-0547">Nucleotide-binding</keyword>
<proteinExistence type="evidence at transcript level"/>
<dbReference type="Gene3D" id="3.30.420.40">
    <property type="match status" value="2"/>
</dbReference>
<dbReference type="PROSITE" id="PS00297">
    <property type="entry name" value="HSP70_1"/>
    <property type="match status" value="1"/>
</dbReference>
<evidence type="ECO:0000256" key="8">
    <source>
        <dbReference type="HAMAP-Rule" id="MF_00332"/>
    </source>
</evidence>
<dbReference type="InterPro" id="IPR029048">
    <property type="entry name" value="HSP70_C_sf"/>
</dbReference>
<dbReference type="FunFam" id="1.20.1270.10:FF:000001">
    <property type="entry name" value="Molecular chaperone DnaK"/>
    <property type="match status" value="1"/>
</dbReference>
<dbReference type="InterPro" id="IPR043129">
    <property type="entry name" value="ATPase_NBD"/>
</dbReference>
<name>A0A543Q5D2_ACITH</name>
<evidence type="ECO:0000313" key="13">
    <source>
        <dbReference type="Proteomes" id="UP000315403"/>
    </source>
</evidence>
<dbReference type="Pfam" id="PF00012">
    <property type="entry name" value="HSP70"/>
    <property type="match status" value="1"/>
</dbReference>
<dbReference type="InterPro" id="IPR029047">
    <property type="entry name" value="HSP70_peptide-bd_sf"/>
</dbReference>
<comment type="caution">
    <text evidence="12">The sequence shown here is derived from an EMBL/GenBank/DDBJ whole genome shotgun (WGS) entry which is preliminary data.</text>
</comment>
<dbReference type="GO" id="GO:0140662">
    <property type="term" value="F:ATP-dependent protein folding chaperone"/>
    <property type="evidence" value="ECO:0007669"/>
    <property type="project" value="InterPro"/>
</dbReference>
<dbReference type="PANTHER" id="PTHR19375">
    <property type="entry name" value="HEAT SHOCK PROTEIN 70KDA"/>
    <property type="match status" value="1"/>
</dbReference>
<comment type="similarity">
    <text evidence="1 8 9">Belongs to the heat shock protein 70 family.</text>
</comment>
<dbReference type="InterPro" id="IPR012725">
    <property type="entry name" value="Chaperone_DnaK"/>
</dbReference>
<dbReference type="PRINTS" id="PR00301">
    <property type="entry name" value="HEATSHOCK70"/>
</dbReference>
<evidence type="ECO:0000256" key="10">
    <source>
        <dbReference type="SAM" id="Coils"/>
    </source>
</evidence>
<dbReference type="InterPro" id="IPR013126">
    <property type="entry name" value="Hsp_70_fam"/>
</dbReference>
<evidence type="ECO:0000256" key="5">
    <source>
        <dbReference type="ARBA" id="ARBA00022840"/>
    </source>
</evidence>
<dbReference type="FunFam" id="3.30.420.40:FF:000004">
    <property type="entry name" value="Molecular chaperone DnaK"/>
    <property type="match status" value="1"/>
</dbReference>
<dbReference type="Gene3D" id="3.90.640.10">
    <property type="entry name" value="Actin, Chain A, domain 4"/>
    <property type="match status" value="1"/>
</dbReference>
<dbReference type="Gene3D" id="1.20.1270.10">
    <property type="match status" value="1"/>
</dbReference>
<evidence type="ECO:0000256" key="7">
    <source>
        <dbReference type="ARBA" id="ARBA00023186"/>
    </source>
</evidence>
<dbReference type="GO" id="GO:0051082">
    <property type="term" value="F:unfolded protein binding"/>
    <property type="evidence" value="ECO:0007669"/>
    <property type="project" value="InterPro"/>
</dbReference>
<accession>A0A543Q5D2</accession>
<evidence type="ECO:0000256" key="3">
    <source>
        <dbReference type="ARBA" id="ARBA00022553"/>
    </source>
</evidence>
<evidence type="ECO:0000256" key="6">
    <source>
        <dbReference type="ARBA" id="ARBA00023016"/>
    </source>
</evidence>
<dbReference type="AlphaFoldDB" id="A0A543Q5D2"/>
<evidence type="ECO:0000313" key="12">
    <source>
        <dbReference type="EMBL" id="TQN51537.1"/>
    </source>
</evidence>
<evidence type="ECO:0000256" key="2">
    <source>
        <dbReference type="ARBA" id="ARBA00014415"/>
    </source>
</evidence>
<keyword evidence="6 8" id="KW-0346">Stress response</keyword>
<dbReference type="NCBIfam" id="NF001413">
    <property type="entry name" value="PRK00290.1"/>
    <property type="match status" value="1"/>
</dbReference>
<sequence length="634" mass="68096">MAKVIGIDLGTTNSCVAVMEGDKVKVIENSEGKRTTPSIVAITEEGEVLVGEAAKRQAVTNPENTIYEVKRLIGRKYDDAEVQKDLKHVPYKVVKAENGDAWVEVRDKKYSAQQVSAFILQKMKKTAEDYLGETVSEAVITVPAYFNDAQRQATKDAGRIAGLEVKRIINEPTAAALAFGEDKKPGDSKIAVYDLGGGTFDVSIIEIAEMDGEHQFEVLSTNGDTFLGGGDFDNRIINYLADSFKAEAGIDLRSDRLAMQRLKEAAEKAKIELSSAQQTDVNLPFITADQSGPKHLNMKLTRAKLESLVEDIIDRSMAPCRVAMKDANLSTSQVTDVILVGGQSRMPKVQEKVKDFFGQDPRKDVNPDEAVAIGAAIQGAVLSGDKKDVLLMDVTPLSLGIETLGGVMTKLIEKNTTIPTRKSQIFSTAEDNQSAVTVHVLQGERELARDNKSLARFDLADIAPAPRGMPQIEVTFDIDANGILHVSAKDNQTGKEQSIKITAGSGLSEEEIKRMVAEAEAHAADDKKARALIEARNEADASIHGARKALTEQASAPEADKAKVTEAITATENAAKGEDPEAIKSAVATLMAAMSTLLQSAAGSQAEPSATAQGEGQAKADDVVDAEFEEVDKK</sequence>
<comment type="induction">
    <text evidence="8">By stress conditions e.g. heat shock.</text>
</comment>
<dbReference type="NCBIfam" id="TIGR02350">
    <property type="entry name" value="prok_dnaK"/>
    <property type="match status" value="1"/>
</dbReference>
<keyword evidence="5 8" id="KW-0067">ATP-binding</keyword>
<dbReference type="SUPFAM" id="SSF53067">
    <property type="entry name" value="Actin-like ATPase domain"/>
    <property type="match status" value="2"/>
</dbReference>
<dbReference type="FunFam" id="2.60.34.10:FF:000014">
    <property type="entry name" value="Chaperone protein DnaK HSP70"/>
    <property type="match status" value="1"/>
</dbReference>
<evidence type="ECO:0000256" key="9">
    <source>
        <dbReference type="RuleBase" id="RU003322"/>
    </source>
</evidence>
<organism evidence="12 13">
    <name type="scientific">Acidithiobacillus thiooxidans ATCC 19377</name>
    <dbReference type="NCBI Taxonomy" id="637390"/>
    <lineage>
        <taxon>Bacteria</taxon>
        <taxon>Pseudomonadati</taxon>
        <taxon>Pseudomonadota</taxon>
        <taxon>Acidithiobacillia</taxon>
        <taxon>Acidithiobacillales</taxon>
        <taxon>Acidithiobacillaceae</taxon>
        <taxon>Acidithiobacillus</taxon>
    </lineage>
</organism>
<feature type="region of interest" description="Disordered" evidence="11">
    <location>
        <begin position="600"/>
        <end position="634"/>
    </location>
</feature>
<dbReference type="SUPFAM" id="SSF100920">
    <property type="entry name" value="Heat shock protein 70kD (HSP70), peptide-binding domain"/>
    <property type="match status" value="1"/>
</dbReference>
<dbReference type="HAMAP" id="MF_00332">
    <property type="entry name" value="DnaK"/>
    <property type="match status" value="1"/>
</dbReference>
<feature type="compositionally biased region" description="Acidic residues" evidence="11">
    <location>
        <begin position="623"/>
        <end position="634"/>
    </location>
</feature>